<accession>A0A3N9UGU7</accession>
<gene>
    <name evidence="1" type="ORF">EBB45_07920</name>
</gene>
<dbReference type="Proteomes" id="UP000274033">
    <property type="component" value="Unassembled WGS sequence"/>
</dbReference>
<keyword evidence="2" id="KW-1185">Reference proteome</keyword>
<reference evidence="1 2" key="1">
    <citation type="journal article" date="2013" name="J. Microbiol.">
        <title>Lysinibacillus chungkukjangi sp. nov., isolated from Chungkukjang, Korean fermented soybean food.</title>
        <authorList>
            <person name="Kim S.J."/>
            <person name="Jang Y.H."/>
            <person name="Hamada M."/>
            <person name="Ahn J.H."/>
            <person name="Weon H.Y."/>
            <person name="Suzuki K."/>
            <person name="Whang K.S."/>
            <person name="Kwon S.W."/>
        </authorList>
    </citation>
    <scope>NUCLEOTIDE SEQUENCE [LARGE SCALE GENOMIC DNA]</scope>
    <source>
        <strain evidence="1 2">MCCC 1A12701</strain>
    </source>
</reference>
<dbReference type="AlphaFoldDB" id="A0A3N9UGU7"/>
<dbReference type="RefSeq" id="WP_124763932.1">
    <property type="nucleotide sequence ID" value="NZ_JAFBDY010000004.1"/>
</dbReference>
<evidence type="ECO:0000313" key="2">
    <source>
        <dbReference type="Proteomes" id="UP000274033"/>
    </source>
</evidence>
<name>A0A3N9UGU7_9BACI</name>
<evidence type="ECO:0000313" key="1">
    <source>
        <dbReference type="EMBL" id="RQW75275.1"/>
    </source>
</evidence>
<dbReference type="EMBL" id="RRCT01000005">
    <property type="protein sequence ID" value="RQW75275.1"/>
    <property type="molecule type" value="Genomic_DNA"/>
</dbReference>
<comment type="caution">
    <text evidence="1">The sequence shown here is derived from an EMBL/GenBank/DDBJ whole genome shotgun (WGS) entry which is preliminary data.</text>
</comment>
<sequence length="143" mass="15986">MLLKLLFLMACFFMLFTYLQFSSRSIVTGIFYLGNNLIFNEKHEERSPLSGCLAAEARLSRHFASSGEGKKRPLVRRSEVQGCTSADNATRCGDFVGQCVSSLNEPPPLFVMSSCERQLFDNFRTAFKGKKRPFVGSSSCCQS</sequence>
<protein>
    <submittedName>
        <fullName evidence="1">Uncharacterized protein</fullName>
    </submittedName>
</protein>
<organism evidence="1 2">
    <name type="scientific">Lysinibacillus composti</name>
    <dbReference type="NCBI Taxonomy" id="720633"/>
    <lineage>
        <taxon>Bacteria</taxon>
        <taxon>Bacillati</taxon>
        <taxon>Bacillota</taxon>
        <taxon>Bacilli</taxon>
        <taxon>Bacillales</taxon>
        <taxon>Bacillaceae</taxon>
        <taxon>Lysinibacillus</taxon>
    </lineage>
</organism>
<proteinExistence type="predicted"/>